<evidence type="ECO:0000259" key="3">
    <source>
        <dbReference type="PROSITE" id="PS50127"/>
    </source>
</evidence>
<dbReference type="InParanoid" id="B3RQA6"/>
<dbReference type="PANTHER" id="PTHR46116:SF15">
    <property type="entry name" value="(E3-INDEPENDENT) E2 UBIQUITIN-CONJUGATING ENZYME"/>
    <property type="match status" value="1"/>
</dbReference>
<gene>
    <name evidence="4" type="ORF">TRIADDRAFT_21064</name>
</gene>
<dbReference type="eggNOG" id="KOG0895">
    <property type="taxonomic scope" value="Eukaryota"/>
</dbReference>
<dbReference type="OMA" id="AMIFCDH"/>
<dbReference type="AlphaFoldDB" id="B3RQA6"/>
<reference evidence="4 5" key="1">
    <citation type="journal article" date="2008" name="Nature">
        <title>The Trichoplax genome and the nature of placozoans.</title>
        <authorList>
            <person name="Srivastava M."/>
            <person name="Begovic E."/>
            <person name="Chapman J."/>
            <person name="Putnam N.H."/>
            <person name="Hellsten U."/>
            <person name="Kawashima T."/>
            <person name="Kuo A."/>
            <person name="Mitros T."/>
            <person name="Salamov A."/>
            <person name="Carpenter M.L."/>
            <person name="Signorovitch A.Y."/>
            <person name="Moreno M.A."/>
            <person name="Kamm K."/>
            <person name="Grimwood J."/>
            <person name="Schmutz J."/>
            <person name="Shapiro H."/>
            <person name="Grigoriev I.V."/>
            <person name="Buss L.W."/>
            <person name="Schierwater B."/>
            <person name="Dellaporta S.L."/>
            <person name="Rokhsar D.S."/>
        </authorList>
    </citation>
    <scope>NUCLEOTIDE SEQUENCE [LARGE SCALE GENOMIC DNA]</scope>
    <source>
        <strain evidence="4 5">Grell-BS-1999</strain>
    </source>
</reference>
<proteinExistence type="predicted"/>
<dbReference type="CTD" id="6750842"/>
<dbReference type="GeneID" id="6750842"/>
<dbReference type="Proteomes" id="UP000009022">
    <property type="component" value="Unassembled WGS sequence"/>
</dbReference>
<dbReference type="EMBL" id="DS985242">
    <property type="protein sequence ID" value="EDV28315.1"/>
    <property type="molecule type" value="Genomic_DNA"/>
</dbReference>
<dbReference type="Gene3D" id="3.10.110.10">
    <property type="entry name" value="Ubiquitin Conjugating Enzyme"/>
    <property type="match status" value="1"/>
</dbReference>
<dbReference type="RefSeq" id="XP_002110149.1">
    <property type="nucleotide sequence ID" value="XM_002110113.1"/>
</dbReference>
<dbReference type="SMART" id="SM00212">
    <property type="entry name" value="UBCc"/>
    <property type="match status" value="1"/>
</dbReference>
<evidence type="ECO:0000313" key="4">
    <source>
        <dbReference type="EMBL" id="EDV28315.1"/>
    </source>
</evidence>
<dbReference type="STRING" id="10228.B3RQA6"/>
<dbReference type="PhylomeDB" id="B3RQA6"/>
<name>B3RQA6_TRIAD</name>
<dbReference type="HOGENOM" id="CLU_025097_4_1_1"/>
<dbReference type="InterPro" id="IPR016135">
    <property type="entry name" value="UBQ-conjugating_enzyme/RWD"/>
</dbReference>
<feature type="non-terminal residue" evidence="4">
    <location>
        <position position="1"/>
    </location>
</feature>
<evidence type="ECO:0000313" key="5">
    <source>
        <dbReference type="Proteomes" id="UP000009022"/>
    </source>
</evidence>
<keyword evidence="5" id="KW-1185">Reference proteome</keyword>
<dbReference type="KEGG" id="tad:TRIADDRAFT_21064"/>
<protein>
    <recommendedName>
        <fullName evidence="3">UBC core domain-containing protein</fullName>
    </recommendedName>
</protein>
<dbReference type="Pfam" id="PF00179">
    <property type="entry name" value="UQ_con"/>
    <property type="match status" value="1"/>
</dbReference>
<dbReference type="PROSITE" id="PS50127">
    <property type="entry name" value="UBC_2"/>
    <property type="match status" value="1"/>
</dbReference>
<keyword evidence="2" id="KW-0833">Ubl conjugation pathway</keyword>
<feature type="domain" description="UBC core" evidence="3">
    <location>
        <begin position="1"/>
        <end position="146"/>
    </location>
</feature>
<dbReference type="SUPFAM" id="SSF54495">
    <property type="entry name" value="UBC-like"/>
    <property type="match status" value="1"/>
</dbReference>
<evidence type="ECO:0000256" key="2">
    <source>
        <dbReference type="ARBA" id="ARBA00022786"/>
    </source>
</evidence>
<dbReference type="CDD" id="cd23837">
    <property type="entry name" value="UBCc_UBE2O"/>
    <property type="match status" value="1"/>
</dbReference>
<organism evidence="4 5">
    <name type="scientific">Trichoplax adhaerens</name>
    <name type="common">Trichoplax reptans</name>
    <dbReference type="NCBI Taxonomy" id="10228"/>
    <lineage>
        <taxon>Eukaryota</taxon>
        <taxon>Metazoa</taxon>
        <taxon>Placozoa</taxon>
        <taxon>Uniplacotomia</taxon>
        <taxon>Trichoplacea</taxon>
        <taxon>Trichoplacidae</taxon>
        <taxon>Trichoplax</taxon>
    </lineage>
</organism>
<dbReference type="OrthoDB" id="47801at2759"/>
<dbReference type="PANTHER" id="PTHR46116">
    <property type="entry name" value="(E3-INDEPENDENT) E2 UBIQUITIN-CONJUGATING ENZYME"/>
    <property type="match status" value="1"/>
</dbReference>
<dbReference type="InterPro" id="IPR000608">
    <property type="entry name" value="UBC"/>
</dbReference>
<evidence type="ECO:0000256" key="1">
    <source>
        <dbReference type="ARBA" id="ARBA00022679"/>
    </source>
</evidence>
<sequence>SLPSDILVRAYEDRMDVMSILIYGPEGTPYENTFFAFDVHFPRDYPKSPPIFHYTTYSNTQLNPNLYQDGKVCVSLLGTWVGKGTEVWTDKSNMLQALLSIQALILCREPYFNEAGYTKQQGTNQGKENSRLYNEMVILKAAEVRYKALVVTCYDCKIKLV</sequence>
<dbReference type="GO" id="GO:0016740">
    <property type="term" value="F:transferase activity"/>
    <property type="evidence" value="ECO:0007669"/>
    <property type="project" value="UniProtKB-KW"/>
</dbReference>
<keyword evidence="1" id="KW-0808">Transferase</keyword>
<accession>B3RQA6</accession>